<dbReference type="AlphaFoldDB" id="A0A8K0JH52"/>
<evidence type="ECO:0000256" key="1">
    <source>
        <dbReference type="ARBA" id="ARBA00005032"/>
    </source>
</evidence>
<evidence type="ECO:0000313" key="7">
    <source>
        <dbReference type="Proteomes" id="UP000811619"/>
    </source>
</evidence>
<comment type="caution">
    <text evidence="6">The sequence shown here is derived from an EMBL/GenBank/DDBJ whole genome shotgun (WGS) entry which is preliminary data.</text>
</comment>
<dbReference type="GO" id="GO:0005737">
    <property type="term" value="C:cytoplasm"/>
    <property type="evidence" value="ECO:0007669"/>
    <property type="project" value="TreeGrafter"/>
</dbReference>
<comment type="function">
    <text evidence="4">Regulatory subunit of the dimeric UBA3-ULA1 E1 enzyme.</text>
</comment>
<dbReference type="Pfam" id="PF00899">
    <property type="entry name" value="ThiF"/>
    <property type="match status" value="1"/>
</dbReference>
<dbReference type="Proteomes" id="UP000811619">
    <property type="component" value="Unassembled WGS sequence"/>
</dbReference>
<dbReference type="InterPro" id="IPR035985">
    <property type="entry name" value="Ubiquitin-activating_enz"/>
</dbReference>
<comment type="similarity">
    <text evidence="2 4">Belongs to the ubiquitin-activating E1 family. ULA1 subfamily.</text>
</comment>
<dbReference type="Gene3D" id="3.40.50.720">
    <property type="entry name" value="NAD(P)-binding Rossmann-like Domain"/>
    <property type="match status" value="1"/>
</dbReference>
<feature type="domain" description="THIF-type NAD/FAD binding fold" evidence="5">
    <location>
        <begin position="19"/>
        <end position="529"/>
    </location>
</feature>
<protein>
    <recommendedName>
        <fullName evidence="4">NEDD8-activating enzyme E1 regulatory subunit</fullName>
    </recommendedName>
</protein>
<comment type="pathway">
    <text evidence="1 4">Protein modification; protein neddylation.</text>
</comment>
<keyword evidence="3 4" id="KW-0833">Ubl conjugation pathway</keyword>
<reference evidence="6" key="1">
    <citation type="journal article" date="2020" name="bioRxiv">
        <title>Whole genome comparisons of ergot fungi reveals the divergence and evolution of species within the genus Claviceps are the result of varying mechanisms driving genome evolution and host range expansion.</title>
        <authorList>
            <person name="Wyka S.A."/>
            <person name="Mondo S.J."/>
            <person name="Liu M."/>
            <person name="Dettman J."/>
            <person name="Nalam V."/>
            <person name="Broders K.D."/>
        </authorList>
    </citation>
    <scope>NUCLEOTIDE SEQUENCE</scope>
    <source>
        <strain evidence="6">CCC 489</strain>
    </source>
</reference>
<accession>A0A8K0JH52</accession>
<dbReference type="GO" id="GO:0019781">
    <property type="term" value="F:NEDD8 activating enzyme activity"/>
    <property type="evidence" value="ECO:0007669"/>
    <property type="project" value="UniProtKB-UniRule"/>
</dbReference>
<dbReference type="PIRSF" id="PIRSF039099">
    <property type="entry name" value="APP-BP1"/>
    <property type="match status" value="1"/>
</dbReference>
<dbReference type="PANTHER" id="PTHR10953:SF29">
    <property type="entry name" value="NEDD8-ACTIVATING ENZYME E1 REGULATORY SUBUNIT"/>
    <property type="match status" value="1"/>
</dbReference>
<dbReference type="InterPro" id="IPR045886">
    <property type="entry name" value="ThiF/MoeB/HesA"/>
</dbReference>
<dbReference type="UniPathway" id="UPA00885"/>
<evidence type="ECO:0000313" key="6">
    <source>
        <dbReference type="EMBL" id="KAG5929251.1"/>
    </source>
</evidence>
<dbReference type="PANTHER" id="PTHR10953">
    <property type="entry name" value="UBIQUITIN-ACTIVATING ENZYME E1"/>
    <property type="match status" value="1"/>
</dbReference>
<dbReference type="Gene3D" id="3.40.50.12550">
    <property type="entry name" value="Ubiquitin-activating enzyme E1, inactive adenylation domain, subdomain 2"/>
    <property type="match status" value="1"/>
</dbReference>
<organism evidence="6 7">
    <name type="scientific">Claviceps africana</name>
    <dbReference type="NCBI Taxonomy" id="83212"/>
    <lineage>
        <taxon>Eukaryota</taxon>
        <taxon>Fungi</taxon>
        <taxon>Dikarya</taxon>
        <taxon>Ascomycota</taxon>
        <taxon>Pezizomycotina</taxon>
        <taxon>Sordariomycetes</taxon>
        <taxon>Hypocreomycetidae</taxon>
        <taxon>Hypocreales</taxon>
        <taxon>Clavicipitaceae</taxon>
        <taxon>Claviceps</taxon>
    </lineage>
</organism>
<dbReference type="InterPro" id="IPR030667">
    <property type="entry name" value="APP-BP1"/>
</dbReference>
<evidence type="ECO:0000256" key="4">
    <source>
        <dbReference type="PIRNR" id="PIRNR039099"/>
    </source>
</evidence>
<dbReference type="SUPFAM" id="SSF69572">
    <property type="entry name" value="Activating enzymes of the ubiquitin-like proteins"/>
    <property type="match status" value="1"/>
</dbReference>
<evidence type="ECO:0000259" key="5">
    <source>
        <dbReference type="Pfam" id="PF00899"/>
    </source>
</evidence>
<evidence type="ECO:0000256" key="3">
    <source>
        <dbReference type="ARBA" id="ARBA00022786"/>
    </source>
</evidence>
<keyword evidence="7" id="KW-1185">Reference proteome</keyword>
<sequence length="536" mass="59883">MAPEPTHSQLGPSEKERRYDRQLRLWAATGQSALESANVLLVNSGGGSMGIEALKNLVLPGIGSFTIADDAVVQDADLGVNFFLDEACLGKSRALCCRDNLVELNPAVNGDWFPKEHDDLDLEKLVSSAKPFTIILYTLPLAVKHITFLESYSKQHNIPIFAARTSGFYAYFSLRLHSFLPIVETHPDDASTADLRLLNPWPELSEFASRLTHDIEHQDDNDHSHLPLVVILLHFLEKWRLAHGGDVPRTYSEKTAFRALVAQGSRTNNSEGGEENFDEAVSAVMKHINNPSLPESLRHIFEDEDHLKEHAFEGFWIILKAVQRFYQKHTELPLPGGLPDMKALSRVYIELQSIYKSKSKRDVDEVMNFVRTIPGGSRITRDEVELFCKNARFVKLLQGPHNEPSTREIIEKELLNDEMAAIAGPELPLSLMPIFLVLQTSALAPGASTDEIIELITKFAPELRGNGRLLQVAREVSRSDSGELHNIAAVVGGMIAQEMIKVITRQYIPIENICIFDGIESRCQVLRLDLSSNCLP</sequence>
<dbReference type="InterPro" id="IPR000594">
    <property type="entry name" value="ThiF_NAD_FAD-bd"/>
</dbReference>
<dbReference type="EMBL" id="SRPY01000067">
    <property type="protein sequence ID" value="KAG5929251.1"/>
    <property type="molecule type" value="Genomic_DNA"/>
</dbReference>
<evidence type="ECO:0000256" key="2">
    <source>
        <dbReference type="ARBA" id="ARBA00006868"/>
    </source>
</evidence>
<dbReference type="GO" id="GO:0045116">
    <property type="term" value="P:protein neddylation"/>
    <property type="evidence" value="ECO:0007669"/>
    <property type="project" value="UniProtKB-UniRule"/>
</dbReference>
<gene>
    <name evidence="6" type="ORF">E4U42_006509</name>
</gene>
<proteinExistence type="inferred from homology"/>
<dbReference type="OrthoDB" id="1708823at2759"/>
<name>A0A8K0JH52_9HYPO</name>